<dbReference type="RefSeq" id="WP_206657927.1">
    <property type="nucleotide sequence ID" value="NZ_CP071182.1"/>
</dbReference>
<dbReference type="Pfam" id="PF06527">
    <property type="entry name" value="TniQ"/>
    <property type="match status" value="1"/>
</dbReference>
<dbReference type="InterPro" id="IPR001387">
    <property type="entry name" value="Cro/C1-type_HTH"/>
</dbReference>
<protein>
    <submittedName>
        <fullName evidence="2">TniQ family protein</fullName>
    </submittedName>
</protein>
<proteinExistence type="predicted"/>
<dbReference type="KEGG" id="afx:JZ786_06350"/>
<evidence type="ECO:0000259" key="1">
    <source>
        <dbReference type="PROSITE" id="PS50943"/>
    </source>
</evidence>
<gene>
    <name evidence="2" type="ORF">JZ786_06350</name>
</gene>
<dbReference type="EMBL" id="CP071182">
    <property type="protein sequence ID" value="QSO48596.1"/>
    <property type="molecule type" value="Genomic_DNA"/>
</dbReference>
<accession>A0A9X7W0R5</accession>
<evidence type="ECO:0000313" key="3">
    <source>
        <dbReference type="Proteomes" id="UP000663505"/>
    </source>
</evidence>
<name>A0A9X7W0R5_9BACL</name>
<organism evidence="2 3">
    <name type="scientific">Alicyclobacillus mengziensis</name>
    <dbReference type="NCBI Taxonomy" id="2931921"/>
    <lineage>
        <taxon>Bacteria</taxon>
        <taxon>Bacillati</taxon>
        <taxon>Bacillota</taxon>
        <taxon>Bacilli</taxon>
        <taxon>Bacillales</taxon>
        <taxon>Alicyclobacillaceae</taxon>
        <taxon>Alicyclobacillus</taxon>
    </lineage>
</organism>
<keyword evidence="3" id="KW-1185">Reference proteome</keyword>
<dbReference type="AlphaFoldDB" id="A0A9X7W0R5"/>
<dbReference type="Proteomes" id="UP000663505">
    <property type="component" value="Chromosome"/>
</dbReference>
<evidence type="ECO:0000313" key="2">
    <source>
        <dbReference type="EMBL" id="QSO48596.1"/>
    </source>
</evidence>
<dbReference type="InterPro" id="IPR009492">
    <property type="entry name" value="TniQ"/>
</dbReference>
<feature type="domain" description="HTH cro/C1-type" evidence="1">
    <location>
        <begin position="263"/>
        <end position="302"/>
    </location>
</feature>
<sequence length="465" mass="53710">MYPGNVNEEVVSEPTRSYLYHLTPICNGPYTESLTSYTSRLSEAHGLTMAEFLKEVLSSVLGKPYLHAIVKHGGTRFLAYSGAQNGLARGAEQLVQELQYLTKVENLQQLTFLPYRELFSDRGLIRRFRSWCPRCYQEWMDTNVTVYDPLLWSVQNIDYCPIHHIELAQICPKCGRHLFHWERYSRPGYCTCGNWLGNSGAISDFTSETYQDRHNQNYTFGLLRSKNIGTVIELAQGKRLPRVSAQQIMSHLLTLTDGNMALLARRAGLSKSTVFGWTQGRRIPLQTFIHITERLHLELNKVLLCSPCLTAPNSNIASSSKVVVSTHRQYPSSQPQDAELLLQAELHSDPPNSLQSIAKTMGLDRKLLHTKFPTLTQQIRKRYRDYTYEQRETRFLMISREIRTCVQQLHEQGIYPSRRQVERILSRPAMLRESRLQTVWKDEITRLYSVDKIQIRKNCFSCKSK</sequence>
<dbReference type="PROSITE" id="PS50943">
    <property type="entry name" value="HTH_CROC1"/>
    <property type="match status" value="1"/>
</dbReference>
<reference evidence="2 3" key="1">
    <citation type="submission" date="2021-02" db="EMBL/GenBank/DDBJ databases">
        <title>Alicyclobacillus curvatus sp. nov. and Alicyclobacillus mengziensis sp. nov., two acidophilic bacteria isolated from acid mine drainage.</title>
        <authorList>
            <person name="Huang Y."/>
        </authorList>
    </citation>
    <scope>NUCLEOTIDE SEQUENCE [LARGE SCALE GENOMIC DNA]</scope>
    <source>
        <strain evidence="2 3">S30H14</strain>
    </source>
</reference>